<evidence type="ECO:0000256" key="1">
    <source>
        <dbReference type="ARBA" id="ARBA00001974"/>
    </source>
</evidence>
<evidence type="ECO:0000256" key="3">
    <source>
        <dbReference type="ARBA" id="ARBA00022630"/>
    </source>
</evidence>
<evidence type="ECO:0000313" key="8">
    <source>
        <dbReference type="Proteomes" id="UP000054248"/>
    </source>
</evidence>
<dbReference type="STRING" id="1051891.A0A0C3QM68"/>
<dbReference type="Proteomes" id="UP000054248">
    <property type="component" value="Unassembled WGS sequence"/>
</dbReference>
<dbReference type="GO" id="GO:0004657">
    <property type="term" value="F:proline dehydrogenase activity"/>
    <property type="evidence" value="ECO:0007669"/>
    <property type="project" value="TreeGrafter"/>
</dbReference>
<name>A0A0C3QM68_9AGAM</name>
<dbReference type="SUPFAM" id="SSF51905">
    <property type="entry name" value="FAD/NAD(P)-binding domain"/>
    <property type="match status" value="1"/>
</dbReference>
<feature type="non-terminal residue" evidence="7">
    <location>
        <position position="1"/>
    </location>
</feature>
<keyword evidence="4" id="KW-0274">FAD</keyword>
<feature type="domain" description="FAD dependent oxidoreductase" evidence="6">
    <location>
        <begin position="4"/>
        <end position="367"/>
    </location>
</feature>
<keyword evidence="5" id="KW-0560">Oxidoreductase</keyword>
<protein>
    <recommendedName>
        <fullName evidence="6">FAD dependent oxidoreductase domain-containing protein</fullName>
    </recommendedName>
</protein>
<comment type="similarity">
    <text evidence="2">Belongs to the MSOX/MTOX family.</text>
</comment>
<dbReference type="InterPro" id="IPR045170">
    <property type="entry name" value="MTOX"/>
</dbReference>
<evidence type="ECO:0000256" key="2">
    <source>
        <dbReference type="ARBA" id="ARBA00010989"/>
    </source>
</evidence>
<dbReference type="OrthoDB" id="2219495at2759"/>
<dbReference type="GO" id="GO:0008115">
    <property type="term" value="F:sarcosine oxidase activity"/>
    <property type="evidence" value="ECO:0007669"/>
    <property type="project" value="TreeGrafter"/>
</dbReference>
<dbReference type="InterPro" id="IPR036188">
    <property type="entry name" value="FAD/NAD-bd_sf"/>
</dbReference>
<dbReference type="GO" id="GO:0050031">
    <property type="term" value="F:L-pipecolate oxidase activity"/>
    <property type="evidence" value="ECO:0007669"/>
    <property type="project" value="TreeGrafter"/>
</dbReference>
<organism evidence="7 8">
    <name type="scientific">Tulasnella calospora MUT 4182</name>
    <dbReference type="NCBI Taxonomy" id="1051891"/>
    <lineage>
        <taxon>Eukaryota</taxon>
        <taxon>Fungi</taxon>
        <taxon>Dikarya</taxon>
        <taxon>Basidiomycota</taxon>
        <taxon>Agaricomycotina</taxon>
        <taxon>Agaricomycetes</taxon>
        <taxon>Cantharellales</taxon>
        <taxon>Tulasnellaceae</taxon>
        <taxon>Tulasnella</taxon>
    </lineage>
</organism>
<comment type="cofactor">
    <cofactor evidence="1">
        <name>FAD</name>
        <dbReference type="ChEBI" id="CHEBI:57692"/>
    </cofactor>
</comment>
<proteinExistence type="inferred from homology"/>
<reference evidence="8" key="2">
    <citation type="submission" date="2015-01" db="EMBL/GenBank/DDBJ databases">
        <title>Evolutionary Origins and Diversification of the Mycorrhizal Mutualists.</title>
        <authorList>
            <consortium name="DOE Joint Genome Institute"/>
            <consortium name="Mycorrhizal Genomics Consortium"/>
            <person name="Kohler A."/>
            <person name="Kuo A."/>
            <person name="Nagy L.G."/>
            <person name="Floudas D."/>
            <person name="Copeland A."/>
            <person name="Barry K.W."/>
            <person name="Cichocki N."/>
            <person name="Veneault-Fourrey C."/>
            <person name="LaButti K."/>
            <person name="Lindquist E.A."/>
            <person name="Lipzen A."/>
            <person name="Lundell T."/>
            <person name="Morin E."/>
            <person name="Murat C."/>
            <person name="Riley R."/>
            <person name="Ohm R."/>
            <person name="Sun H."/>
            <person name="Tunlid A."/>
            <person name="Henrissat B."/>
            <person name="Grigoriev I.V."/>
            <person name="Hibbett D.S."/>
            <person name="Martin F."/>
        </authorList>
    </citation>
    <scope>NUCLEOTIDE SEQUENCE [LARGE SCALE GENOMIC DNA]</scope>
    <source>
        <strain evidence="8">MUT 4182</strain>
    </source>
</reference>
<dbReference type="GO" id="GO:0050660">
    <property type="term" value="F:flavin adenine dinucleotide binding"/>
    <property type="evidence" value="ECO:0007669"/>
    <property type="project" value="InterPro"/>
</dbReference>
<dbReference type="Pfam" id="PF01266">
    <property type="entry name" value="DAO"/>
    <property type="match status" value="1"/>
</dbReference>
<keyword evidence="3" id="KW-0285">Flavoprotein</keyword>
<evidence type="ECO:0000256" key="5">
    <source>
        <dbReference type="ARBA" id="ARBA00023002"/>
    </source>
</evidence>
<dbReference type="SUPFAM" id="SSF54373">
    <property type="entry name" value="FAD-linked reductases, C-terminal domain"/>
    <property type="match status" value="1"/>
</dbReference>
<dbReference type="PANTHER" id="PTHR10961">
    <property type="entry name" value="PEROXISOMAL SARCOSINE OXIDASE"/>
    <property type="match status" value="1"/>
</dbReference>
<accession>A0A0C3QM68</accession>
<dbReference type="AlphaFoldDB" id="A0A0C3QM68"/>
<evidence type="ECO:0000256" key="4">
    <source>
        <dbReference type="ARBA" id="ARBA00022827"/>
    </source>
</evidence>
<evidence type="ECO:0000313" key="7">
    <source>
        <dbReference type="EMBL" id="KIO34010.1"/>
    </source>
</evidence>
<dbReference type="Gene3D" id="3.50.50.60">
    <property type="entry name" value="FAD/NAD(P)-binding domain"/>
    <property type="match status" value="1"/>
</dbReference>
<sequence>MTRFVVVGAGVFGLSTAYHLLKDGELDVIVLDKSTVLPAPDGSSTDINRIVRSSYGNPFYSNLTHEAISIWKDDFPGLYHESGVLVLGNSGYCKAAQVNDVASGAVVAPLTDTPEASPLAHLREASGYLNNSSGWADAEGGTRALLTKVQQLGGKVLGRKTVVSPLFSPTADAVTGVKLQDGEEISADAVILATGSWTPSFFSSFFPELSQRLTATGQSVGFVQLSEAEAERYKSVPVVLNFDNGFYVFPPNRDRLLKFAIHDGGYVNLTDSSTPISTPRTISSHGPAGLKIPKVMADKLRAGLKEIYPELAERPFCKTRLCWYADTEDADWIIDEHPKHPNLYIATGDSGHAFKFLPVLGRLVVQRIRATLDPSISSMFSLNRSFAPHIDPDRLGRKIEVLREEDLIGPE</sequence>
<dbReference type="EMBL" id="KN822945">
    <property type="protein sequence ID" value="KIO34010.1"/>
    <property type="molecule type" value="Genomic_DNA"/>
</dbReference>
<dbReference type="HOGENOM" id="CLU_007884_0_1_1"/>
<evidence type="ECO:0000259" key="6">
    <source>
        <dbReference type="Pfam" id="PF01266"/>
    </source>
</evidence>
<dbReference type="PANTHER" id="PTHR10961:SF46">
    <property type="entry name" value="PEROXISOMAL SARCOSINE OXIDASE"/>
    <property type="match status" value="1"/>
</dbReference>
<dbReference type="InterPro" id="IPR006076">
    <property type="entry name" value="FAD-dep_OxRdtase"/>
</dbReference>
<reference evidence="7 8" key="1">
    <citation type="submission" date="2014-04" db="EMBL/GenBank/DDBJ databases">
        <authorList>
            <consortium name="DOE Joint Genome Institute"/>
            <person name="Kuo A."/>
            <person name="Girlanda M."/>
            <person name="Perotto S."/>
            <person name="Kohler A."/>
            <person name="Nagy L.G."/>
            <person name="Floudas D."/>
            <person name="Copeland A."/>
            <person name="Barry K.W."/>
            <person name="Cichocki N."/>
            <person name="Veneault-Fourrey C."/>
            <person name="LaButti K."/>
            <person name="Lindquist E.A."/>
            <person name="Lipzen A."/>
            <person name="Lundell T."/>
            <person name="Morin E."/>
            <person name="Murat C."/>
            <person name="Sun H."/>
            <person name="Tunlid A."/>
            <person name="Henrissat B."/>
            <person name="Grigoriev I.V."/>
            <person name="Hibbett D.S."/>
            <person name="Martin F."/>
            <person name="Nordberg H.P."/>
            <person name="Cantor M.N."/>
            <person name="Hua S.X."/>
        </authorList>
    </citation>
    <scope>NUCLEOTIDE SEQUENCE [LARGE SCALE GENOMIC DNA]</scope>
    <source>
        <strain evidence="7 8">MUT 4182</strain>
    </source>
</reference>
<gene>
    <name evidence="7" type="ORF">M407DRAFT_240862</name>
</gene>
<dbReference type="Gene3D" id="3.30.9.10">
    <property type="entry name" value="D-Amino Acid Oxidase, subunit A, domain 2"/>
    <property type="match status" value="1"/>
</dbReference>
<keyword evidence="8" id="KW-1185">Reference proteome</keyword>